<name>A0A1E8B5I4_BACMY</name>
<sequence>MIIRFYKSYYSVDLRSFYASVSGIKKIDPCYTKSLF</sequence>
<evidence type="ECO:0000313" key="2">
    <source>
        <dbReference type="Proteomes" id="UP000175706"/>
    </source>
</evidence>
<dbReference type="Proteomes" id="UP000175706">
    <property type="component" value="Unassembled WGS sequence"/>
</dbReference>
<dbReference type="EMBL" id="LXLT01000042">
    <property type="protein sequence ID" value="OFD77307.1"/>
    <property type="molecule type" value="Genomic_DNA"/>
</dbReference>
<organism evidence="1 2">
    <name type="scientific">Bacillus mycoides</name>
    <dbReference type="NCBI Taxonomy" id="1405"/>
    <lineage>
        <taxon>Bacteria</taxon>
        <taxon>Bacillati</taxon>
        <taxon>Bacillota</taxon>
        <taxon>Bacilli</taxon>
        <taxon>Bacillales</taxon>
        <taxon>Bacillaceae</taxon>
        <taxon>Bacillus</taxon>
        <taxon>Bacillus cereus group</taxon>
    </lineage>
</organism>
<evidence type="ECO:0000313" key="1">
    <source>
        <dbReference type="EMBL" id="OFD77307.1"/>
    </source>
</evidence>
<reference evidence="1 2" key="1">
    <citation type="submission" date="2016-05" db="EMBL/GenBank/DDBJ databases">
        <title>Bacillus thuringiensis and Bacillus weihenstephanensis as novel biocontrol agents of wilt causing Verticillium species.</title>
        <authorList>
            <person name="Hollensteiner J."/>
            <person name="Wemheuer F."/>
            <person name="Harting R."/>
            <person name="Kolarzyk A."/>
            <person name="Diaz-Valerio S."/>
            <person name="Poehlein A."/>
            <person name="Brzuszkiewicz E."/>
            <person name="Nesemann K."/>
            <person name="Braus-Stromeyer S."/>
            <person name="Braus G."/>
            <person name="Daniel R."/>
            <person name="Liesegang H."/>
        </authorList>
    </citation>
    <scope>NUCLEOTIDE SEQUENCE [LARGE SCALE GENOMIC DNA]</scope>
    <source>
        <strain evidence="1 2">GOE8</strain>
    </source>
</reference>
<accession>A0A1E8B5I4</accession>
<comment type="caution">
    <text evidence="1">The sequence shown here is derived from an EMBL/GenBank/DDBJ whole genome shotgun (WGS) entry which is preliminary data.</text>
</comment>
<proteinExistence type="predicted"/>
<gene>
    <name evidence="1" type="ORF">BWGOE8_31750</name>
</gene>
<protein>
    <submittedName>
        <fullName evidence="1">Uncharacterized protein</fullName>
    </submittedName>
</protein>
<dbReference type="AlphaFoldDB" id="A0A1E8B5I4"/>